<dbReference type="EMBL" id="KB741050">
    <property type="protein sequence ID" value="ENN74498.1"/>
    <property type="molecule type" value="Genomic_DNA"/>
</dbReference>
<dbReference type="SUPFAM" id="SSF100895">
    <property type="entry name" value="Kazal-type serine protease inhibitors"/>
    <property type="match status" value="1"/>
</dbReference>
<evidence type="ECO:0000313" key="2">
    <source>
        <dbReference type="EMBL" id="ENN74498.1"/>
    </source>
</evidence>
<name>N6UWC0_DENPD</name>
<dbReference type="AlphaFoldDB" id="N6UWC0"/>
<sequence>MVSNPQKLRTISQNILYFVIVLCDRAVLKLIHLDLRTSFEEMKCIVIALALLSIVSRLGAAPGGRRPPMNCMFGQMEDCQLDSGPVCGIDDSGILETFENKCMAYVMACQKDTYFVEVKPGEC</sequence>
<dbReference type="Proteomes" id="UP000019118">
    <property type="component" value="Unassembled WGS sequence"/>
</dbReference>
<reference evidence="5" key="2">
    <citation type="submission" date="2024-08" db="UniProtKB">
        <authorList>
            <consortium name="EnsemblMetazoa"/>
        </authorList>
    </citation>
    <scope>IDENTIFICATION</scope>
</reference>
<dbReference type="CDD" id="cd00104">
    <property type="entry name" value="KAZAL_FS"/>
    <property type="match status" value="1"/>
</dbReference>
<dbReference type="EMBL" id="KB735150">
    <property type="protein sequence ID" value="ENN83435.1"/>
    <property type="molecule type" value="Genomic_DNA"/>
</dbReference>
<feature type="domain" description="Kazal-like" evidence="1">
    <location>
        <begin position="65"/>
        <end position="123"/>
    </location>
</feature>
<dbReference type="EnsemblMetazoa" id="XM_019909171.1">
    <property type="protein sequence ID" value="XP_019764730.1"/>
    <property type="gene ID" value="LOC109540716"/>
</dbReference>
<proteinExistence type="predicted"/>
<evidence type="ECO:0000313" key="6">
    <source>
        <dbReference type="Proteomes" id="UP000019118"/>
    </source>
</evidence>
<dbReference type="OrthoDB" id="6614329at2759"/>
<dbReference type="Gene3D" id="3.30.60.30">
    <property type="match status" value="1"/>
</dbReference>
<organism evidence="3">
    <name type="scientific">Dendroctonus ponderosae</name>
    <name type="common">Mountain pine beetle</name>
    <dbReference type="NCBI Taxonomy" id="77166"/>
    <lineage>
        <taxon>Eukaryota</taxon>
        <taxon>Metazoa</taxon>
        <taxon>Ecdysozoa</taxon>
        <taxon>Arthropoda</taxon>
        <taxon>Hexapoda</taxon>
        <taxon>Insecta</taxon>
        <taxon>Pterygota</taxon>
        <taxon>Neoptera</taxon>
        <taxon>Endopterygota</taxon>
        <taxon>Coleoptera</taxon>
        <taxon>Polyphaga</taxon>
        <taxon>Cucujiformia</taxon>
        <taxon>Curculionidae</taxon>
        <taxon>Scolytinae</taxon>
        <taxon>Dendroctonus</taxon>
    </lineage>
</organism>
<dbReference type="InterPro" id="IPR002350">
    <property type="entry name" value="Kazal_dom"/>
</dbReference>
<accession>N6UWC0</accession>
<dbReference type="InterPro" id="IPR036058">
    <property type="entry name" value="Kazal_dom_sf"/>
</dbReference>
<reference evidence="3 6" key="1">
    <citation type="journal article" date="2013" name="Genome Biol.">
        <title>Draft genome of the mountain pine beetle, Dendroctonus ponderosae Hopkins, a major forest pest.</title>
        <authorList>
            <person name="Keeling C.I."/>
            <person name="Yuen M.M."/>
            <person name="Liao N.Y."/>
            <person name="Docking T.R."/>
            <person name="Chan S.K."/>
            <person name="Taylor G.A."/>
            <person name="Palmquist D.L."/>
            <person name="Jackman S.D."/>
            <person name="Nguyen A."/>
            <person name="Li M."/>
            <person name="Henderson H."/>
            <person name="Janes J.K."/>
            <person name="Zhao Y."/>
            <person name="Pandoh P."/>
            <person name="Moore R."/>
            <person name="Sperling F.A."/>
            <person name="Huber D.P."/>
            <person name="Birol I."/>
            <person name="Jones S.J."/>
            <person name="Bohlmann J."/>
        </authorList>
    </citation>
    <scope>NUCLEOTIDE SEQUENCE</scope>
</reference>
<dbReference type="EnsemblMetazoa" id="XM_019917919.1">
    <property type="protein sequence ID" value="XP_019773478.1"/>
    <property type="gene ID" value="LOC109546799"/>
</dbReference>
<dbReference type="PROSITE" id="PS51465">
    <property type="entry name" value="KAZAL_2"/>
    <property type="match status" value="1"/>
</dbReference>
<dbReference type="EMBL" id="KB736437">
    <property type="protein sequence ID" value="ENN83202.1"/>
    <property type="molecule type" value="Genomic_DNA"/>
</dbReference>
<evidence type="ECO:0000313" key="4">
    <source>
        <dbReference type="EMBL" id="ENN83435.1"/>
    </source>
</evidence>
<protein>
    <recommendedName>
        <fullName evidence="1">Kazal-like domain-containing protein</fullName>
    </recommendedName>
</protein>
<feature type="non-terminal residue" evidence="3">
    <location>
        <position position="1"/>
    </location>
</feature>
<keyword evidence="6" id="KW-1185">Reference proteome</keyword>
<evidence type="ECO:0000259" key="1">
    <source>
        <dbReference type="PROSITE" id="PS51465"/>
    </source>
</evidence>
<evidence type="ECO:0000313" key="3">
    <source>
        <dbReference type="EMBL" id="ENN83202.1"/>
    </source>
</evidence>
<dbReference type="EnsemblMetazoa" id="XM_019901741.1">
    <property type="protein sequence ID" value="XP_019757300.1"/>
    <property type="gene ID" value="LOC109535758"/>
</dbReference>
<gene>
    <name evidence="4" type="ORF">YQE_00206</name>
    <name evidence="3" type="ORF">YQE_00439</name>
    <name evidence="2" type="ORF">YQE_08943</name>
</gene>
<dbReference type="HOGENOM" id="CLU_2017539_0_0_1"/>
<evidence type="ECO:0000313" key="5">
    <source>
        <dbReference type="EnsemblMetazoa" id="XP_019757300.1"/>
    </source>
</evidence>